<evidence type="ECO:0000256" key="1">
    <source>
        <dbReference type="SAM" id="MobiDB-lite"/>
    </source>
</evidence>
<evidence type="ECO:0000313" key="2">
    <source>
        <dbReference type="EMBL" id="KAH0890865.1"/>
    </source>
</evidence>
<dbReference type="Proteomes" id="UP000824890">
    <property type="component" value="Unassembled WGS sequence"/>
</dbReference>
<feature type="region of interest" description="Disordered" evidence="1">
    <location>
        <begin position="360"/>
        <end position="381"/>
    </location>
</feature>
<name>A0ABQ8AEC3_BRANA</name>
<keyword evidence="3" id="KW-1185">Reference proteome</keyword>
<dbReference type="Pfam" id="PF12070">
    <property type="entry name" value="SCAI"/>
    <property type="match status" value="2"/>
</dbReference>
<reference evidence="2 3" key="1">
    <citation type="submission" date="2021-05" db="EMBL/GenBank/DDBJ databases">
        <title>Genome Assembly of Synthetic Allotetraploid Brassica napus Reveals Homoeologous Exchanges between Subgenomes.</title>
        <authorList>
            <person name="Davis J.T."/>
        </authorList>
    </citation>
    <scope>NUCLEOTIDE SEQUENCE [LARGE SCALE GENOMIC DNA]</scope>
    <source>
        <strain evidence="3">cv. Da-Ae</strain>
        <tissue evidence="2">Seedling</tissue>
    </source>
</reference>
<gene>
    <name evidence="2" type="ORF">HID58_053294</name>
</gene>
<protein>
    <recommendedName>
        <fullName evidence="4">Protein SCAI</fullName>
    </recommendedName>
</protein>
<proteinExistence type="predicted"/>
<feature type="compositionally biased region" description="Polar residues" evidence="1">
    <location>
        <begin position="276"/>
        <end position="285"/>
    </location>
</feature>
<evidence type="ECO:0008006" key="4">
    <source>
        <dbReference type="Google" id="ProtNLM"/>
    </source>
</evidence>
<sequence>MSQLITGNNIPLSEVYWSLVNKADKKFSKIRDLPFYERSRYENYFFKVFKVYTQLWKFQQENRQKLVEAGLKRWEIGEIASRIAQLYYGHYMRTSDAGYLAESYVFYEAILTREYFKDGLFQDLNIANKQLRFLARFLMVCLVLGRREMVHQLVEQFRRLIDECKRTFQENDFKEWKVVAQEIVRFLKSDTAFMNIRPLRYSLVLDPNLDASTPRASRSLRLTDAILSSYHYNEVKYSELTLDSFRMLQCLEWEPSGSLYQSAGPKMGPNAPTGASRVNSQSMTDPTLPPNPRKAVLYRPSITHFLALLATICEELPSNGVVLIYLSASGKIGQTSLSPLGGRSVTGGEENILRDFESHTIKQDGDPSVQTKPSGERPGQSLRQISEDAVEHGLSFGSHGLTEKGEPAALLLSPSHTPPLISADFSRQPSGSLFTIFLTAPVQAFCLLIGISGSDLETDVFTKAERVLSSSMNEWASTLAASDTLHPVWSQILKDPFLRRLLLRFIFCRAVLALYTPVFNNKQNQPECFPSLPEFLLPAAPAIQAAVLQMANIFGGTSKFTLPQDITML</sequence>
<feature type="region of interest" description="Disordered" evidence="1">
    <location>
        <begin position="261"/>
        <end position="292"/>
    </location>
</feature>
<accession>A0ABQ8AEC3</accession>
<organism evidence="2 3">
    <name type="scientific">Brassica napus</name>
    <name type="common">Rape</name>
    <dbReference type="NCBI Taxonomy" id="3708"/>
    <lineage>
        <taxon>Eukaryota</taxon>
        <taxon>Viridiplantae</taxon>
        <taxon>Streptophyta</taxon>
        <taxon>Embryophyta</taxon>
        <taxon>Tracheophyta</taxon>
        <taxon>Spermatophyta</taxon>
        <taxon>Magnoliopsida</taxon>
        <taxon>eudicotyledons</taxon>
        <taxon>Gunneridae</taxon>
        <taxon>Pentapetalae</taxon>
        <taxon>rosids</taxon>
        <taxon>malvids</taxon>
        <taxon>Brassicales</taxon>
        <taxon>Brassicaceae</taxon>
        <taxon>Brassiceae</taxon>
        <taxon>Brassica</taxon>
    </lineage>
</organism>
<dbReference type="EMBL" id="JAGKQM010000013">
    <property type="protein sequence ID" value="KAH0890865.1"/>
    <property type="molecule type" value="Genomic_DNA"/>
</dbReference>
<evidence type="ECO:0000313" key="3">
    <source>
        <dbReference type="Proteomes" id="UP000824890"/>
    </source>
</evidence>
<comment type="caution">
    <text evidence="2">The sequence shown here is derived from an EMBL/GenBank/DDBJ whole genome shotgun (WGS) entry which is preliminary data.</text>
</comment>
<dbReference type="PANTHER" id="PTHR21243">
    <property type="entry name" value="PROTEIN SCAI"/>
    <property type="match status" value="1"/>
</dbReference>
<dbReference type="InterPro" id="IPR022709">
    <property type="entry name" value="SCAI"/>
</dbReference>